<name>A0A7S3MJG5_9SPIT</name>
<organism evidence="1">
    <name type="scientific">Favella ehrenbergii</name>
    <dbReference type="NCBI Taxonomy" id="182087"/>
    <lineage>
        <taxon>Eukaryota</taxon>
        <taxon>Sar</taxon>
        <taxon>Alveolata</taxon>
        <taxon>Ciliophora</taxon>
        <taxon>Intramacronucleata</taxon>
        <taxon>Spirotrichea</taxon>
        <taxon>Choreotrichia</taxon>
        <taxon>Tintinnida</taxon>
        <taxon>Xystonellidae</taxon>
        <taxon>Favella</taxon>
    </lineage>
</organism>
<evidence type="ECO:0000313" key="1">
    <source>
        <dbReference type="EMBL" id="CAE0307306.1"/>
    </source>
</evidence>
<protein>
    <submittedName>
        <fullName evidence="1">Uncharacterized protein</fullName>
    </submittedName>
</protein>
<proteinExistence type="predicted"/>
<sequence>MMELYKQADPEASNALSTKAMVAKLSGFAKFDVDMKMSCEHMVQLVNNLATAESGSFSEEKFEEIMDAMTKAFVEGNPPYAGDLENETYKAIIQAIRDLNTSELNK</sequence>
<dbReference type="EMBL" id="HBIE01006853">
    <property type="protein sequence ID" value="CAE0307306.1"/>
    <property type="molecule type" value="Transcribed_RNA"/>
</dbReference>
<gene>
    <name evidence="1" type="ORF">FEHR0123_LOCUS2213</name>
</gene>
<dbReference type="AlphaFoldDB" id="A0A7S3MJG5"/>
<accession>A0A7S3MJG5</accession>
<reference evidence="1" key="1">
    <citation type="submission" date="2021-01" db="EMBL/GenBank/DDBJ databases">
        <authorList>
            <person name="Corre E."/>
            <person name="Pelletier E."/>
            <person name="Niang G."/>
            <person name="Scheremetjew M."/>
            <person name="Finn R."/>
            <person name="Kale V."/>
            <person name="Holt S."/>
            <person name="Cochrane G."/>
            <person name="Meng A."/>
            <person name="Brown T."/>
            <person name="Cohen L."/>
        </authorList>
    </citation>
    <scope>NUCLEOTIDE SEQUENCE</scope>
    <source>
        <strain evidence="1">Fehren 1</strain>
    </source>
</reference>